<keyword evidence="9" id="KW-1185">Reference proteome</keyword>
<dbReference type="GO" id="GO:0005737">
    <property type="term" value="C:cytoplasm"/>
    <property type="evidence" value="ECO:0007669"/>
    <property type="project" value="UniProtKB-SubCell"/>
</dbReference>
<keyword evidence="4 7" id="KW-0255">Endonuclease</keyword>
<dbReference type="InterPro" id="IPR020549">
    <property type="entry name" value="YbeY_CS"/>
</dbReference>
<dbReference type="GO" id="GO:0006364">
    <property type="term" value="P:rRNA processing"/>
    <property type="evidence" value="ECO:0007669"/>
    <property type="project" value="UniProtKB-UniRule"/>
</dbReference>
<dbReference type="PANTHER" id="PTHR46986">
    <property type="entry name" value="ENDORIBONUCLEASE YBEY, CHLOROPLASTIC"/>
    <property type="match status" value="1"/>
</dbReference>
<dbReference type="Pfam" id="PF02130">
    <property type="entry name" value="YbeY"/>
    <property type="match status" value="1"/>
</dbReference>
<keyword evidence="7" id="KW-0690">Ribosome biogenesis</keyword>
<evidence type="ECO:0000256" key="6">
    <source>
        <dbReference type="ARBA" id="ARBA00022833"/>
    </source>
</evidence>
<keyword evidence="5 7" id="KW-0378">Hydrolase</keyword>
<dbReference type="PROSITE" id="PS01306">
    <property type="entry name" value="UPF0054"/>
    <property type="match status" value="1"/>
</dbReference>
<keyword evidence="3 7" id="KW-0479">Metal-binding</keyword>
<dbReference type="GO" id="GO:0008270">
    <property type="term" value="F:zinc ion binding"/>
    <property type="evidence" value="ECO:0007669"/>
    <property type="project" value="UniProtKB-UniRule"/>
</dbReference>
<reference evidence="8 9" key="1">
    <citation type="submission" date="2017-09" db="EMBL/GenBank/DDBJ databases">
        <title>A multilocus sequence analysis scheme for characterization of bacteria in the genus Thioclava.</title>
        <authorList>
            <person name="Liu Y."/>
            <person name="Shao Z."/>
        </authorList>
    </citation>
    <scope>NUCLEOTIDE SEQUENCE [LARGE SCALE GENOMIC DNA]</scope>
    <source>
        <strain evidence="8 9">CAU 1312</strain>
    </source>
</reference>
<proteinExistence type="inferred from homology"/>
<dbReference type="Gene3D" id="3.40.390.30">
    <property type="entry name" value="Metalloproteases ('zincins'), catalytic domain"/>
    <property type="match status" value="1"/>
</dbReference>
<comment type="cofactor">
    <cofactor evidence="7">
        <name>Zn(2+)</name>
        <dbReference type="ChEBI" id="CHEBI:29105"/>
    </cofactor>
    <text evidence="7">Binds 1 zinc ion.</text>
</comment>
<evidence type="ECO:0000256" key="1">
    <source>
        <dbReference type="ARBA" id="ARBA00010875"/>
    </source>
</evidence>
<comment type="function">
    <text evidence="7">Single strand-specific metallo-endoribonuclease involved in late-stage 70S ribosome quality control and in maturation of the 3' terminus of the 16S rRNA.</text>
</comment>
<evidence type="ECO:0000256" key="5">
    <source>
        <dbReference type="ARBA" id="ARBA00022801"/>
    </source>
</evidence>
<organism evidence="8 9">
    <name type="scientific">Pseudothioclava arenosa</name>
    <dbReference type="NCBI Taxonomy" id="1795308"/>
    <lineage>
        <taxon>Bacteria</taxon>
        <taxon>Pseudomonadati</taxon>
        <taxon>Pseudomonadota</taxon>
        <taxon>Alphaproteobacteria</taxon>
        <taxon>Rhodobacterales</taxon>
        <taxon>Paracoccaceae</taxon>
        <taxon>Pseudothioclava</taxon>
    </lineage>
</organism>
<evidence type="ECO:0000256" key="2">
    <source>
        <dbReference type="ARBA" id="ARBA00022722"/>
    </source>
</evidence>
<dbReference type="RefSeq" id="WP_096431437.1">
    <property type="nucleotide sequence ID" value="NZ_NTJD01000002.1"/>
</dbReference>
<dbReference type="EMBL" id="NTJD01000002">
    <property type="protein sequence ID" value="PCD77715.1"/>
    <property type="molecule type" value="Genomic_DNA"/>
</dbReference>
<keyword evidence="2 7" id="KW-0540">Nuclease</keyword>
<comment type="subcellular location">
    <subcellularLocation>
        <location evidence="7">Cytoplasm</location>
    </subcellularLocation>
</comment>
<keyword evidence="7" id="KW-0963">Cytoplasm</keyword>
<evidence type="ECO:0000256" key="7">
    <source>
        <dbReference type="HAMAP-Rule" id="MF_00009"/>
    </source>
</evidence>
<dbReference type="OrthoDB" id="9807740at2"/>
<evidence type="ECO:0000313" key="9">
    <source>
        <dbReference type="Proteomes" id="UP000243507"/>
    </source>
</evidence>
<dbReference type="EC" id="3.1.-.-" evidence="7"/>
<evidence type="ECO:0000313" key="8">
    <source>
        <dbReference type="EMBL" id="PCD77715.1"/>
    </source>
</evidence>
<evidence type="ECO:0000256" key="3">
    <source>
        <dbReference type="ARBA" id="ARBA00022723"/>
    </source>
</evidence>
<dbReference type="SUPFAM" id="SSF55486">
    <property type="entry name" value="Metalloproteases ('zincins'), catalytic domain"/>
    <property type="match status" value="1"/>
</dbReference>
<feature type="binding site" evidence="7">
    <location>
        <position position="128"/>
    </location>
    <ligand>
        <name>Zn(2+)</name>
        <dbReference type="ChEBI" id="CHEBI:29105"/>
        <note>catalytic</note>
    </ligand>
</feature>
<dbReference type="GO" id="GO:0004521">
    <property type="term" value="F:RNA endonuclease activity"/>
    <property type="evidence" value="ECO:0007669"/>
    <property type="project" value="UniProtKB-UniRule"/>
</dbReference>
<dbReference type="NCBIfam" id="TIGR00043">
    <property type="entry name" value="rRNA maturation RNase YbeY"/>
    <property type="match status" value="1"/>
</dbReference>
<evidence type="ECO:0000256" key="4">
    <source>
        <dbReference type="ARBA" id="ARBA00022759"/>
    </source>
</evidence>
<name>A0A2A4CSZ9_9RHOB</name>
<dbReference type="AlphaFoldDB" id="A0A2A4CSZ9"/>
<sequence>MQIDIDIEDKRWDALGFEDLCARAAAAVAAEFGLDPELCELSVLGCDDARIAELNAEFRGKPSPTNVLSWPAEERGAAAPGQAPAPPETDIFGAITLGDLAIAYETCAREAAEQEKSEADHVMHLLVHGLLHLLGYDHISEEDAVLMEGIEIRILDRMGIVNPYEQ</sequence>
<keyword evidence="7" id="KW-0698">rRNA processing</keyword>
<dbReference type="InterPro" id="IPR002036">
    <property type="entry name" value="YbeY"/>
</dbReference>
<protein>
    <recommendedName>
        <fullName evidence="7">Endoribonuclease YbeY</fullName>
        <ecNumber evidence="7">3.1.-.-</ecNumber>
    </recommendedName>
</protein>
<dbReference type="InterPro" id="IPR023091">
    <property type="entry name" value="MetalPrtase_cat_dom_sf_prd"/>
</dbReference>
<dbReference type="PANTHER" id="PTHR46986:SF1">
    <property type="entry name" value="ENDORIBONUCLEASE YBEY, CHLOROPLASTIC"/>
    <property type="match status" value="1"/>
</dbReference>
<dbReference type="GO" id="GO:0004222">
    <property type="term" value="F:metalloendopeptidase activity"/>
    <property type="evidence" value="ECO:0007669"/>
    <property type="project" value="InterPro"/>
</dbReference>
<keyword evidence="6 7" id="KW-0862">Zinc</keyword>
<dbReference type="Proteomes" id="UP000243507">
    <property type="component" value="Unassembled WGS sequence"/>
</dbReference>
<feature type="binding site" evidence="7">
    <location>
        <position position="138"/>
    </location>
    <ligand>
        <name>Zn(2+)</name>
        <dbReference type="ChEBI" id="CHEBI:29105"/>
        <note>catalytic</note>
    </ligand>
</feature>
<gene>
    <name evidence="7 8" type="primary">ybeY</name>
    <name evidence="8" type="ORF">CLN94_02720</name>
</gene>
<comment type="similarity">
    <text evidence="1 7">Belongs to the endoribonuclease YbeY family.</text>
</comment>
<dbReference type="HAMAP" id="MF_00009">
    <property type="entry name" value="Endoribonucl_YbeY"/>
    <property type="match status" value="1"/>
</dbReference>
<accession>A0A2A4CSZ9</accession>
<feature type="binding site" evidence="7">
    <location>
        <position position="132"/>
    </location>
    <ligand>
        <name>Zn(2+)</name>
        <dbReference type="ChEBI" id="CHEBI:29105"/>
        <note>catalytic</note>
    </ligand>
</feature>
<comment type="caution">
    <text evidence="8">The sequence shown here is derived from an EMBL/GenBank/DDBJ whole genome shotgun (WGS) entry which is preliminary data.</text>
</comment>